<protein>
    <recommendedName>
        <fullName evidence="2">DUF659 domain-containing protein</fullName>
    </recommendedName>
</protein>
<dbReference type="SUPFAM" id="SSF53098">
    <property type="entry name" value="Ribonuclease H-like"/>
    <property type="match status" value="1"/>
</dbReference>
<dbReference type="AlphaFoldDB" id="A0A2S2Q4D6"/>
<sequence>MYVIHTEYLEKVNHSTIFQLFDKAMHILWENGVKHNDVLLFFSDAAPYMKKAGDCIKALYPKLVHVTCLAHALHNVCEEVRAHYQDVDQLIGGMKKTFFKCPKRTAIFNEKCPELPNPPRPITTRWGTWIKAVQYYCKYFNEIKSVIEDFEEESQCVKVVKQLTL</sequence>
<evidence type="ECO:0000313" key="1">
    <source>
        <dbReference type="EMBL" id="MBY72613.1"/>
    </source>
</evidence>
<dbReference type="OrthoDB" id="6625366at2759"/>
<reference evidence="1" key="1">
    <citation type="submission" date="2018-04" db="EMBL/GenBank/DDBJ databases">
        <title>Transcriptome assembly of Sipha flava.</title>
        <authorList>
            <person name="Scully E.D."/>
            <person name="Geib S.M."/>
            <person name="Palmer N.A."/>
            <person name="Koch K."/>
            <person name="Bradshaw J."/>
            <person name="Heng-Moss T."/>
            <person name="Sarath G."/>
        </authorList>
    </citation>
    <scope>NUCLEOTIDE SEQUENCE</scope>
</reference>
<dbReference type="InterPro" id="IPR012337">
    <property type="entry name" value="RNaseH-like_sf"/>
</dbReference>
<accession>A0A2S2Q4D6</accession>
<evidence type="ECO:0008006" key="2">
    <source>
        <dbReference type="Google" id="ProtNLM"/>
    </source>
</evidence>
<gene>
    <name evidence="1" type="ORF">g.77589</name>
</gene>
<organism evidence="1">
    <name type="scientific">Sipha flava</name>
    <name type="common">yellow sugarcane aphid</name>
    <dbReference type="NCBI Taxonomy" id="143950"/>
    <lineage>
        <taxon>Eukaryota</taxon>
        <taxon>Metazoa</taxon>
        <taxon>Ecdysozoa</taxon>
        <taxon>Arthropoda</taxon>
        <taxon>Hexapoda</taxon>
        <taxon>Insecta</taxon>
        <taxon>Pterygota</taxon>
        <taxon>Neoptera</taxon>
        <taxon>Paraneoptera</taxon>
        <taxon>Hemiptera</taxon>
        <taxon>Sternorrhyncha</taxon>
        <taxon>Aphidomorpha</taxon>
        <taxon>Aphidoidea</taxon>
        <taxon>Aphididae</taxon>
        <taxon>Sipha</taxon>
    </lineage>
</organism>
<name>A0A2S2Q4D6_9HEMI</name>
<dbReference type="EMBL" id="GGMS01003410">
    <property type="protein sequence ID" value="MBY72613.1"/>
    <property type="molecule type" value="Transcribed_RNA"/>
</dbReference>
<proteinExistence type="predicted"/>